<accession>A0ACB5SKF4</accession>
<dbReference type="EMBL" id="BSXG01000120">
    <property type="protein sequence ID" value="GME45707.1"/>
    <property type="molecule type" value="Genomic_DNA"/>
</dbReference>
<evidence type="ECO:0000313" key="2">
    <source>
        <dbReference type="Proteomes" id="UP001165186"/>
    </source>
</evidence>
<organism evidence="1 2">
    <name type="scientific">Neofusicoccum parvum</name>
    <dbReference type="NCBI Taxonomy" id="310453"/>
    <lineage>
        <taxon>Eukaryota</taxon>
        <taxon>Fungi</taxon>
        <taxon>Dikarya</taxon>
        <taxon>Ascomycota</taxon>
        <taxon>Pezizomycotina</taxon>
        <taxon>Dothideomycetes</taxon>
        <taxon>Dothideomycetes incertae sedis</taxon>
        <taxon>Botryosphaeriales</taxon>
        <taxon>Botryosphaeriaceae</taxon>
        <taxon>Neofusicoccum</taxon>
    </lineage>
</organism>
<name>A0ACB5SKF4_9PEZI</name>
<reference evidence="1" key="1">
    <citation type="submission" date="2024-09" db="EMBL/GenBank/DDBJ databases">
        <title>Draft Genome Sequences of Neofusicoccum parvum.</title>
        <authorList>
            <person name="Ashida A."/>
            <person name="Camagna M."/>
            <person name="Tanaka A."/>
            <person name="Takemoto D."/>
        </authorList>
    </citation>
    <scope>NUCLEOTIDE SEQUENCE</scope>
    <source>
        <strain evidence="1">PPO83</strain>
    </source>
</reference>
<gene>
    <name evidence="1" type="primary">g7856</name>
    <name evidence="1" type="ORF">NpPPO83_00007856</name>
</gene>
<dbReference type="Proteomes" id="UP001165186">
    <property type="component" value="Unassembled WGS sequence"/>
</dbReference>
<keyword evidence="2" id="KW-1185">Reference proteome</keyword>
<comment type="caution">
    <text evidence="1">The sequence shown here is derived from an EMBL/GenBank/DDBJ whole genome shotgun (WGS) entry which is preliminary data.</text>
</comment>
<evidence type="ECO:0000313" key="1">
    <source>
        <dbReference type="EMBL" id="GME45707.1"/>
    </source>
</evidence>
<protein>
    <submittedName>
        <fullName evidence="1">Lovastatin nonaketide synthase protein</fullName>
    </submittedName>
</protein>
<sequence length="2818" mass="303339">MPLLDAYTSIQNAQPDDIAIVGLACRFPGDADSPSKLWQMLVEGRSAWSEVPSQKWNHAAHYHPSSERAASTFIRGGHFLQDNGKRFDATFFNITRTEALSMDLQQRIVMENVYEALENAGLRLEDVRGSKTSVFAGAFTDDTRAILNEDPDILLKYKPTGTSNSIISNRVSWFYDFRGCSLTLDTACSSSLVAFHLACNDLRQGSSDMSIVCGVNVIESPETMYRMSNLGFLSPDGKCFSFDSRANGYSRGEGVGTIILKPVRAALRDGDLIRAVVRGTGVNQDGRGTGGITLPNKQAQEELIRHVYRSFDLDLNATGFVEAHATGTPAGDPLEAAAIASAWQKRPANPPLYVGAGKTNHGHLEGASGVAAVIKTVLALEEAVIPPNINFEKVNPRIPCDRWKIKFPLALTPWPDAPLRRASLNSFGFGGTNAHVVLDDSSSYLRERRLIGSHKTKGPSQTEKGVARRGYRVFVWSAQDEEGIKRALSTFSEHLKDHVTSEEQDSYLDDLSYTLSERRSRLAWRIAVAAETVAELVEKISDPTTKSLAIRPGPTTPSLGYVFTGQGAQWHAMGRELLEYAVFKDSVTAATAYLSSLGSPFDVLDELTKPAESSKINEPFISQTLCTVLQVALVDTLSAWGISPVRVVGHSSGEIGAAYAAGALGRESAWRVAYFRGLVSSKPAKAKGTMLAVGASTADMEPYIDKVNKELPDGELVVACYNSPRSITCSGDEAKINRLKELADADSIFARKLKVSNAYHSSHMQAVADEYRSLMGSLTSGQANGQILVFSSVTGELISAAAMSSPDYWVDNLVSPVKFDQALLAMSTSAVVKTKLKLGGGAELPVTQIIEIGPHAALQSAVRGTVLADPNLKAIRYLSLLSRNAHATQTTLSAVGALAASGYPVDLCAANQSPTRQPQILASLPSYAFNHAQEHWTESRRSRAWRFRGHARHDVLGARAADWDAAQPRWRNVLRVAELPWLAEHRVTGGIVVPGVTYTIMAAEGVRELCADEGKAVRAFRLRDVAISRALQVAEDGEDGAGATETMLAMRRLPESAVGDSGTWWEWRVSSFSPGEGSWLEHARGQVGAELADSLTGPIDAGREAREREVAFKNMLEASEAGCGGARDLERQYAELERVGLEFGPLFRNLTDVKTAEATGKVGQALGTLRVPDIASCMPAGALADHIIQPPVFDSMIHMFLFAFQASVGAGPLTEPLVPVAIRSLWISADMETAPGAQFKCHSSAQLASHKRYGADITVWSEESRDVKIVLRGLEAVPLQESSADADQRQICFNMEWKPDMELMSNSEIQCCLREAVAPLEERDGDNLQRVKDLQLAAAVYITEAVEELEKNPLPSTIELEPHKGKYLSWLRLQASKFANGALIHQTPDWAAIKASSPRRAAFLEQLSSSGPEGALTTRMGAAVVPVLRGAADALQLMFGQDDLLEQYYRHILGTDKVHALLRAYLALHSHRRADLRVCEVGAGTGGTTAAVLEALCPGGARAKGASRLLRYTYTDVSAGFFDKAAAKFGKWRGLMEFRVLDVERGAAEQGFAEGAYDVVVAANVVHATADLSATLANVRALLRPGGVLLLQEITQPEFVAGPLCFGQLPGWWLSTEERRPWGPLLSEEGWREVLGANGFGADVLTLSDSLSADLHAQSLVVATKPEAREEVEGEALGKVFVVTTAAPSQEEKGLADAIAAEVKKDTSLADVAVVAFSELPQHGLKDVCCVVAMEAYAPFLASQFSGEEFEILRQLVTTAGSLLWVTGDPYEKPDMALVTGLMRTLRWERDLDGSDLVTLGLEDVENSTAAALARHVAAVYKRHFVAHRDRHAEYTVQSNRICTNRLVEAPVANSFIGSRCSAPVPQPQEFGEAKSSRAVMLSTSSPGRLDKLHFVDWPDYTAPLPDDQIEVEIKATGLNFRDVMVAMGEVAAATFGHEGAGVVTKVGAGVSDVQPGDRMLVLSALHGTFQTHTRTPRDIAAKIPADMSFETAAGMPVIFSTAYYCLAEVARLRAGETCLIHAAAGGVGQAAIQIAQNMGAEVFATVSSPEKRQLLVDEYGVPADHIFSSRDLSFAAGVMRMTAGRGVDVILNSLAGEALRASWDCIATFGRFIEIGKRDIFANGRLDMLPFSRSVMFAACDLYTITKLDTKTTSRILAKIIDMWQSGEIRAAQPQTVYSFAQIEDAFRLLQAGKHMGKVVLTAGDRDVVKVIPQPPVPTRLRPDATYILSGGLGGLGRSIARWMAHHGARNLVFLSRSGDASDAAKELLQDLRRSGVKAVALSCDISREEALVNALKGCKDQGFPPFAGVIQGAMQLKDSAFEFMPHDSYTAALAPKVAGTWNLHNHLPPSLDFFITLSSICGLVGNRGQSNYAAGNTFQDALAHHRRAHGLPASTLDLGNILSVGYIAENQATLNANPTFFFAHDGVREAEFLALVEQHVDAQRAAAAPPQVAIGLATSADFRGRGLPEPTFMQTPLFAQLRSQGVGVGAASAAPDADDVSVQSALRWADGADAAAALVVAALVRRLCRTMGLRAEDVDVARPIHAYGVDSLVAMEFRNYVGHDMGADVAVLDIMGNRSIEALSVEIMEKIQDSIADQLFSTDVPWFVDEVPPLQPAMRQLLTEYAGVPAEEVEARVLQARNEAWRAAPFPCVGSFLFAELALSTFPGYGALVERLKGGQRYLEVGCGLGQDVRMLLHSGAPPSSLHATDLVPGLIAAGHTLFADAATTAPLFLPGVDFLAAGPSSPLAPLAASVDVVHASMFLHCFDRPAQRRAAARIAALLVPRRGSMVVGRQGGVAVGCGPREEEYALLAGIH</sequence>
<proteinExistence type="predicted"/>